<feature type="coiled-coil region" evidence="6">
    <location>
        <begin position="357"/>
        <end position="384"/>
    </location>
</feature>
<feature type="region of interest" description="Disordered" evidence="7">
    <location>
        <begin position="300"/>
        <end position="326"/>
    </location>
</feature>
<dbReference type="SUPFAM" id="SSF47459">
    <property type="entry name" value="HLH, helix-loop-helix DNA-binding domain"/>
    <property type="match status" value="1"/>
</dbReference>
<dbReference type="Pfam" id="PF22754">
    <property type="entry name" value="bHLH-TF_ACT-like_plant"/>
    <property type="match status" value="1"/>
</dbReference>
<evidence type="ECO:0000313" key="9">
    <source>
        <dbReference type="EMBL" id="KAL3832820.1"/>
    </source>
</evidence>
<dbReference type="InterPro" id="IPR025610">
    <property type="entry name" value="MYC/MYB_N"/>
</dbReference>
<keyword evidence="3 5" id="KW-0804">Transcription</keyword>
<gene>
    <name evidence="9" type="ORF">ACJIZ3_007556</name>
</gene>
<dbReference type="AlphaFoldDB" id="A0ABD3T7B7"/>
<accession>A0ABD3T7B7</accession>
<feature type="domain" description="BHLH" evidence="8">
    <location>
        <begin position="318"/>
        <end position="367"/>
    </location>
</feature>
<dbReference type="InterPro" id="IPR045084">
    <property type="entry name" value="AIB/MYC-like"/>
</dbReference>
<keyword evidence="4 5" id="KW-0539">Nucleus</keyword>
<proteinExistence type="predicted"/>
<evidence type="ECO:0000256" key="5">
    <source>
        <dbReference type="RuleBase" id="RU369104"/>
    </source>
</evidence>
<dbReference type="InterPro" id="IPR036638">
    <property type="entry name" value="HLH_DNA-bd_sf"/>
</dbReference>
<dbReference type="GO" id="GO:0006355">
    <property type="term" value="P:regulation of DNA-templated transcription"/>
    <property type="evidence" value="ECO:0007669"/>
    <property type="project" value="UniProtKB-ARBA"/>
</dbReference>
<dbReference type="SMART" id="SM00353">
    <property type="entry name" value="HLH"/>
    <property type="match status" value="1"/>
</dbReference>
<evidence type="ECO:0000256" key="2">
    <source>
        <dbReference type="ARBA" id="ARBA00023015"/>
    </source>
</evidence>
<dbReference type="PANTHER" id="PTHR11514">
    <property type="entry name" value="MYC"/>
    <property type="match status" value="1"/>
</dbReference>
<feature type="compositionally biased region" description="Basic residues" evidence="7">
    <location>
        <begin position="304"/>
        <end position="314"/>
    </location>
</feature>
<evidence type="ECO:0000256" key="1">
    <source>
        <dbReference type="ARBA" id="ARBA00004123"/>
    </source>
</evidence>
<dbReference type="GO" id="GO:0005634">
    <property type="term" value="C:nucleus"/>
    <property type="evidence" value="ECO:0007669"/>
    <property type="project" value="UniProtKB-SubCell"/>
</dbReference>
<evidence type="ECO:0000259" key="8">
    <source>
        <dbReference type="PROSITE" id="PS50888"/>
    </source>
</evidence>
<dbReference type="InterPro" id="IPR054502">
    <property type="entry name" value="bHLH-TF_ACT-like_plant"/>
</dbReference>
<sequence>MDEFNTSNNNNNIVVSSSSSSSIISSLSPHQDQQPPTLQKKLQYILQTQPDWWAYAILWQTSKDENDRIYLTWGDGHFQVAKIKNPISERKKVVVMRGGDFEGGDTTGDVTDTEWFYVMSLAQSFSLGDGVVGKAFSSGSLVWLSGENQLRFYNCQRAKEAQIHGMQTMVCIPTLDGVLEMGSDVMITENWNLIQMVKSLFQSDPINNNNNNTNTIGGGAQFQEQSISFAHDHITITNNAFEETEQQNKKVIPNISAIQKATETFTNTTTTTTTNNNNHLDSEHSDSDCHFFVELETSPEITKRTPKKRGRKPSVGRDAQLNHVEAERQRREKLNHRFYALRSVVPNVSRMDKASLLSDAVSYIKDLKSRVEELESQLHKETKVILKPETAEALDNQSQSTITTNSPGEQAMNSSSTSTTTTVLEIEVKIVGVDGMVRVQSDKGNYPAARLMDAMRDLELQIHHASMSCVNELMLQDVVIRVPDGLRCENALKTALLTRLEQFN</sequence>
<dbReference type="Proteomes" id="UP001634393">
    <property type="component" value="Unassembled WGS sequence"/>
</dbReference>
<evidence type="ECO:0000256" key="3">
    <source>
        <dbReference type="ARBA" id="ARBA00023163"/>
    </source>
</evidence>
<dbReference type="InterPro" id="IPR011598">
    <property type="entry name" value="bHLH_dom"/>
</dbReference>
<dbReference type="Pfam" id="PF00010">
    <property type="entry name" value="HLH"/>
    <property type="match status" value="1"/>
</dbReference>
<evidence type="ECO:0000256" key="7">
    <source>
        <dbReference type="SAM" id="MobiDB-lite"/>
    </source>
</evidence>
<dbReference type="EMBL" id="JBJXBP010000004">
    <property type="protein sequence ID" value="KAL3832820.1"/>
    <property type="molecule type" value="Genomic_DNA"/>
</dbReference>
<evidence type="ECO:0000256" key="6">
    <source>
        <dbReference type="SAM" id="Coils"/>
    </source>
</evidence>
<dbReference type="Pfam" id="PF14215">
    <property type="entry name" value="bHLH-MYC_N"/>
    <property type="match status" value="1"/>
</dbReference>
<comment type="subcellular location">
    <subcellularLocation>
        <location evidence="1 5">Nucleus</location>
    </subcellularLocation>
</comment>
<evidence type="ECO:0000256" key="4">
    <source>
        <dbReference type="ARBA" id="ARBA00023242"/>
    </source>
</evidence>
<dbReference type="PANTHER" id="PTHR11514:SF40">
    <property type="entry name" value="TRANSCRIPTION FACTOR BHLH14"/>
    <property type="match status" value="1"/>
</dbReference>
<comment type="caution">
    <text evidence="9">The sequence shown here is derived from an EMBL/GenBank/DDBJ whole genome shotgun (WGS) entry which is preliminary data.</text>
</comment>
<keyword evidence="2 5" id="KW-0805">Transcription regulation</keyword>
<evidence type="ECO:0000313" key="10">
    <source>
        <dbReference type="Proteomes" id="UP001634393"/>
    </source>
</evidence>
<feature type="region of interest" description="Disordered" evidence="7">
    <location>
        <begin position="395"/>
        <end position="419"/>
    </location>
</feature>
<keyword evidence="10" id="KW-1185">Reference proteome</keyword>
<organism evidence="9 10">
    <name type="scientific">Penstemon smallii</name>
    <dbReference type="NCBI Taxonomy" id="265156"/>
    <lineage>
        <taxon>Eukaryota</taxon>
        <taxon>Viridiplantae</taxon>
        <taxon>Streptophyta</taxon>
        <taxon>Embryophyta</taxon>
        <taxon>Tracheophyta</taxon>
        <taxon>Spermatophyta</taxon>
        <taxon>Magnoliopsida</taxon>
        <taxon>eudicotyledons</taxon>
        <taxon>Gunneridae</taxon>
        <taxon>Pentapetalae</taxon>
        <taxon>asterids</taxon>
        <taxon>lamiids</taxon>
        <taxon>Lamiales</taxon>
        <taxon>Plantaginaceae</taxon>
        <taxon>Cheloneae</taxon>
        <taxon>Penstemon</taxon>
    </lineage>
</organism>
<dbReference type="PROSITE" id="PS50888">
    <property type="entry name" value="BHLH"/>
    <property type="match status" value="1"/>
</dbReference>
<keyword evidence="6" id="KW-0175">Coiled coil</keyword>
<dbReference type="Gene3D" id="4.10.280.10">
    <property type="entry name" value="Helix-loop-helix DNA-binding domain"/>
    <property type="match status" value="1"/>
</dbReference>
<protein>
    <recommendedName>
        <fullName evidence="5">Transcription factor</fullName>
        <shortName evidence="5">bHLH transcription factor</shortName>
    </recommendedName>
    <alternativeName>
        <fullName evidence="5">Basic helix-loop-helix protein</fullName>
    </alternativeName>
</protein>
<feature type="compositionally biased region" description="Polar residues" evidence="7">
    <location>
        <begin position="395"/>
        <end position="413"/>
    </location>
</feature>
<reference evidence="9 10" key="1">
    <citation type="submission" date="2024-12" db="EMBL/GenBank/DDBJ databases">
        <title>The unique morphological basis and parallel evolutionary history of personate flowers in Penstemon.</title>
        <authorList>
            <person name="Depatie T.H."/>
            <person name="Wessinger C.A."/>
        </authorList>
    </citation>
    <scope>NUCLEOTIDE SEQUENCE [LARGE SCALE GENOMIC DNA]</scope>
    <source>
        <strain evidence="9">WTNN_2</strain>
        <tissue evidence="9">Leaf</tissue>
    </source>
</reference>
<name>A0ABD3T7B7_9LAMI</name>